<dbReference type="SUPFAM" id="SSF49265">
    <property type="entry name" value="Fibronectin type III"/>
    <property type="match status" value="1"/>
</dbReference>
<organism evidence="4 5">
    <name type="scientific">Hyunsoonleella jejuensis</name>
    <dbReference type="NCBI Taxonomy" id="419940"/>
    <lineage>
        <taxon>Bacteria</taxon>
        <taxon>Pseudomonadati</taxon>
        <taxon>Bacteroidota</taxon>
        <taxon>Flavobacteriia</taxon>
        <taxon>Flavobacteriales</taxon>
        <taxon>Flavobacteriaceae</taxon>
    </lineage>
</organism>
<feature type="domain" description="Fibronectin type-III" evidence="3">
    <location>
        <begin position="526"/>
        <end position="607"/>
    </location>
</feature>
<feature type="signal peptide" evidence="2">
    <location>
        <begin position="1"/>
        <end position="19"/>
    </location>
</feature>
<dbReference type="EMBL" id="FOFN01000001">
    <property type="protein sequence ID" value="SEP84875.1"/>
    <property type="molecule type" value="Genomic_DNA"/>
</dbReference>
<dbReference type="GO" id="GO:0008237">
    <property type="term" value="F:metallopeptidase activity"/>
    <property type="evidence" value="ECO:0007669"/>
    <property type="project" value="InterPro"/>
</dbReference>
<feature type="domain" description="Fibronectin type-III" evidence="3">
    <location>
        <begin position="285"/>
        <end position="362"/>
    </location>
</feature>
<evidence type="ECO:0000259" key="3">
    <source>
        <dbReference type="SMART" id="SM00060"/>
    </source>
</evidence>
<evidence type="ECO:0000313" key="5">
    <source>
        <dbReference type="Proteomes" id="UP000198999"/>
    </source>
</evidence>
<keyword evidence="1 2" id="KW-0732">Signal</keyword>
<dbReference type="Pfam" id="PF18962">
    <property type="entry name" value="Por_Secre_tail"/>
    <property type="match status" value="1"/>
</dbReference>
<dbReference type="Proteomes" id="UP000198999">
    <property type="component" value="Unassembled WGS sequence"/>
</dbReference>
<feature type="domain" description="Fibronectin type-III" evidence="3">
    <location>
        <begin position="765"/>
        <end position="845"/>
    </location>
</feature>
<dbReference type="NCBIfam" id="TIGR04183">
    <property type="entry name" value="Por_Secre_tail"/>
    <property type="match status" value="1"/>
</dbReference>
<feature type="chain" id="PRO_5011468930" evidence="2">
    <location>
        <begin position="20"/>
        <end position="942"/>
    </location>
</feature>
<dbReference type="Pfam" id="PF20009">
    <property type="entry name" value="GEVED"/>
    <property type="match status" value="2"/>
</dbReference>
<dbReference type="RefSeq" id="WP_092574888.1">
    <property type="nucleotide sequence ID" value="NZ_FOFN01000001.1"/>
</dbReference>
<dbReference type="CDD" id="cd00063">
    <property type="entry name" value="FN3"/>
    <property type="match status" value="1"/>
</dbReference>
<dbReference type="InterPro" id="IPR045474">
    <property type="entry name" value="GEVED"/>
</dbReference>
<dbReference type="SMART" id="SM00060">
    <property type="entry name" value="FN3"/>
    <property type="match status" value="3"/>
</dbReference>
<dbReference type="Gene3D" id="2.60.40.10">
    <property type="entry name" value="Immunoglobulins"/>
    <property type="match status" value="3"/>
</dbReference>
<evidence type="ECO:0000313" key="4">
    <source>
        <dbReference type="EMBL" id="SEP84875.1"/>
    </source>
</evidence>
<dbReference type="AlphaFoldDB" id="A0A1H9B7S8"/>
<protein>
    <submittedName>
        <fullName evidence="4">Por secretion system C-terminal sorting domain-containing protein</fullName>
    </submittedName>
</protein>
<dbReference type="InterPro" id="IPR024079">
    <property type="entry name" value="MetalloPept_cat_dom_sf"/>
</dbReference>
<accession>A0A1H9B7S8</accession>
<proteinExistence type="predicted"/>
<dbReference type="SUPFAM" id="SSF55486">
    <property type="entry name" value="Metalloproteases ('zincins'), catalytic domain"/>
    <property type="match status" value="1"/>
</dbReference>
<name>A0A1H9B7S8_9FLAO</name>
<dbReference type="InterPro" id="IPR036116">
    <property type="entry name" value="FN3_sf"/>
</dbReference>
<evidence type="ECO:0000256" key="2">
    <source>
        <dbReference type="SAM" id="SignalP"/>
    </source>
</evidence>
<dbReference type="STRING" id="419940.SAMN05421824_0479"/>
<evidence type="ECO:0000256" key="1">
    <source>
        <dbReference type="ARBA" id="ARBA00022729"/>
    </source>
</evidence>
<dbReference type="InterPro" id="IPR026444">
    <property type="entry name" value="Secre_tail"/>
</dbReference>
<dbReference type="InterPro" id="IPR013783">
    <property type="entry name" value="Ig-like_fold"/>
</dbReference>
<reference evidence="4 5" key="1">
    <citation type="submission" date="2016-10" db="EMBL/GenBank/DDBJ databases">
        <authorList>
            <person name="de Groot N.N."/>
        </authorList>
    </citation>
    <scope>NUCLEOTIDE SEQUENCE [LARGE SCALE GENOMIC DNA]</scope>
    <source>
        <strain evidence="4 5">DSM 21035</strain>
    </source>
</reference>
<dbReference type="InterPro" id="IPR008754">
    <property type="entry name" value="Peptidase_M43"/>
</dbReference>
<keyword evidence="5" id="KW-1185">Reference proteome</keyword>
<gene>
    <name evidence="4" type="ORF">SAMN05421824_0479</name>
</gene>
<dbReference type="Pfam" id="PF05572">
    <property type="entry name" value="Peptidase_M43"/>
    <property type="match status" value="1"/>
</dbReference>
<dbReference type="Gene3D" id="3.40.390.10">
    <property type="entry name" value="Collagenase (Catalytic Domain)"/>
    <property type="match status" value="1"/>
</dbReference>
<sequence>MKKLLLLLSFILFSILLPAQNYCGVDANYTAEQRQKFFKLHGKTINSKSLVVNPSPSNIQSIPLSIYFVRETNGNFSVNKSIEPFYKSLIETNRIYSQMGIQFYVENFTYLDNSAWLKPTRGDANHTALLQNKTANTVNVWINDGWSGPGAAATATGYGGVSGVELLDISEATVPHEFGHFLTLAHTFDTSAGVELVNGSNCATAGDKICDTPADPGVGGITITNCVNASNTTDPNGDLYNPPVANIMSYYGGFCGFEFTPGQYSAMIAGFEQWHTGYIGNGQITTVPTGLAIANNGGYDELSWTNAANQVGTQIEYSLDGGTSWNVMLGTPASENTVILSDVLAGTNYKIRARHLNSKTYSAVSDYAPAVSHPLKPYVVHRDEDVLPGIGEFSLANTAINNTSNLNNVFTVNTYTTTPELFIGGSYDATMKIMTNNLNQGGNAFFLVYLDENGDGDFDDAGELKFQNPDNNLQFTVNTTIDVGPNATAGFTRLRVRCTSQNSTESPTDFYNFSETEDYVVKLVAEQAPQNLMATFNNTTKEVDLNWTDALDSYPFIVERSIDGINFIEIDKTADGTVNTFSDTMAPPNTQVEYRVKKESGSVYSESVIINTPDYSSNYCPPSSASGCGNTYGISKIAIASINFEHVSTNADCGTTDNDGYSDYYSTPAINLVAGNSYTIARENQGFGTVGYFQVYLDTNQDGTFSDLGGNFEQATININIPSDAVNGETRIRFRSYFNPISGACDSAAFGETEDYKVVITGGKESTVINAMAGNAADTSLDLSWDIASGANPTGFQINVSTDGINFTPLATLGASDRSYTANGLTLGTKYFFEIIATGTQNSEAKLVWNSTTGSLSADSFDTNAIAKVFPNPTNDGKVFITTKQAINSIKVFDIRGVLLKNIKHIKPNSQGAYTIDQLAHGFNILMINIDGTTIVRKIMVR</sequence>
<dbReference type="OrthoDB" id="9792152at2"/>
<dbReference type="InterPro" id="IPR003961">
    <property type="entry name" value="FN3_dom"/>
</dbReference>